<comment type="subcellular location">
    <subcellularLocation>
        <location evidence="1">Periplasm</location>
    </subcellularLocation>
</comment>
<comment type="pathway">
    <text evidence="2">Glycan biosynthesis; alginate biosynthesis.</text>
</comment>
<gene>
    <name evidence="10" type="ORF">DIU77_007525</name>
</gene>
<dbReference type="GO" id="GO:0016740">
    <property type="term" value="F:transferase activity"/>
    <property type="evidence" value="ECO:0007669"/>
    <property type="project" value="UniProtKB-KW"/>
</dbReference>
<evidence type="ECO:0000256" key="1">
    <source>
        <dbReference type="ARBA" id="ARBA00004418"/>
    </source>
</evidence>
<evidence type="ECO:0000313" key="11">
    <source>
        <dbReference type="Proteomes" id="UP000249324"/>
    </source>
</evidence>
<evidence type="ECO:0000256" key="8">
    <source>
        <dbReference type="SAM" id="Phobius"/>
    </source>
</evidence>
<dbReference type="Pfam" id="PF16822">
    <property type="entry name" value="ALGX"/>
    <property type="match status" value="1"/>
</dbReference>
<keyword evidence="6" id="KW-0016">Alginate biosynthesis</keyword>
<keyword evidence="8" id="KW-0472">Membrane</keyword>
<dbReference type="Proteomes" id="UP000249324">
    <property type="component" value="Unassembled WGS sequence"/>
</dbReference>
<keyword evidence="3" id="KW-0808">Transferase</keyword>
<name>A0ABD6FFS6_9PSEU</name>
<protein>
    <recommendedName>
        <fullName evidence="9">AlgX/AlgJ SGNH hydrolase-like domain-containing protein</fullName>
    </recommendedName>
</protein>
<reference evidence="10 11" key="1">
    <citation type="journal article" date="2021" name="BMC Genomics">
        <title>Genome-resolved metagenome and metatranscriptome analyses of thermophilic composting reveal key bacterial players and their metabolic interactions.</title>
        <authorList>
            <person name="Braga L.P.P."/>
            <person name="Pereira R.V."/>
            <person name="Martins L.F."/>
            <person name="Moura L.M.S."/>
            <person name="Sanchez F.B."/>
            <person name="Patane J.S.L."/>
            <person name="da Silva A.M."/>
            <person name="Setubal J.C."/>
        </authorList>
    </citation>
    <scope>NUCLEOTIDE SEQUENCE [LARGE SCALE GENOMIC DNA]</scope>
    <source>
        <strain evidence="10">ZC4RG45</strain>
    </source>
</reference>
<feature type="transmembrane region" description="Helical" evidence="8">
    <location>
        <begin position="49"/>
        <end position="69"/>
    </location>
</feature>
<keyword evidence="8" id="KW-1133">Transmembrane helix</keyword>
<sequence length="447" mass="48806">MAPFGLPGAASPGTVMAVVTDSSRLPPVHEAWLPREHALHRPRHGGRQLVALISAVVFFLTPTALWVFGMRPAEIENRKLTEFPSISDGWGMFTKLPQWAIDQLVFRGAAIDAADGISRGIFGEPPPFGTEQHQTGPLPGTTPSGPQNDESPEVAAGFRRVIEGDDGWLYLGDDVRGKCHPRKPLGRTIAALNKLRKAVEDSGRRFVLIVAPDKTTMVPEHLPERYAGKECAERFTRTLWPKLIDEAKAVDIRPLLEKAEQNVGRPVYYPNDTHWTDEGSVAMTMTLVENLQPGLTQNWQVVPGGMYSSSADLPKMIGRSGTKTSVRYAVMPDGQTNRTTLLALDIDRPVRRQLPPVPGSISEPTLVFGDSFTKAASGYLTAGFSDVTMLSYSTANDDLDATIEAFVRSEIVVVEIVERALAAGTAGFLYDGFIDRLAPKLAEQPVR</sequence>
<feature type="region of interest" description="Disordered" evidence="7">
    <location>
        <begin position="122"/>
        <end position="152"/>
    </location>
</feature>
<dbReference type="GO" id="GO:0042597">
    <property type="term" value="C:periplasmic space"/>
    <property type="evidence" value="ECO:0007669"/>
    <property type="project" value="UniProtKB-SubCell"/>
</dbReference>
<evidence type="ECO:0000256" key="2">
    <source>
        <dbReference type="ARBA" id="ARBA00005182"/>
    </source>
</evidence>
<evidence type="ECO:0000256" key="4">
    <source>
        <dbReference type="ARBA" id="ARBA00022729"/>
    </source>
</evidence>
<dbReference type="InterPro" id="IPR031811">
    <property type="entry name" value="ALGX/ALGJ_SGNH-like"/>
</dbReference>
<comment type="caution">
    <text evidence="10">The sequence shown here is derived from an EMBL/GenBank/DDBJ whole genome shotgun (WGS) entry which is preliminary data.</text>
</comment>
<proteinExistence type="predicted"/>
<evidence type="ECO:0000256" key="3">
    <source>
        <dbReference type="ARBA" id="ARBA00022679"/>
    </source>
</evidence>
<evidence type="ECO:0000313" key="10">
    <source>
        <dbReference type="EMBL" id="MFO7192075.1"/>
    </source>
</evidence>
<keyword evidence="4" id="KW-0732">Signal</keyword>
<feature type="domain" description="AlgX/AlgJ SGNH hydrolase-like" evidence="9">
    <location>
        <begin position="161"/>
        <end position="328"/>
    </location>
</feature>
<dbReference type="GO" id="GO:0042121">
    <property type="term" value="P:alginic acid biosynthetic process"/>
    <property type="evidence" value="ECO:0007669"/>
    <property type="project" value="UniProtKB-KW"/>
</dbReference>
<feature type="compositionally biased region" description="Low complexity" evidence="7">
    <location>
        <begin position="135"/>
        <end position="146"/>
    </location>
</feature>
<dbReference type="AlphaFoldDB" id="A0ABD6FFS6"/>
<evidence type="ECO:0000259" key="9">
    <source>
        <dbReference type="Pfam" id="PF16822"/>
    </source>
</evidence>
<evidence type="ECO:0000256" key="7">
    <source>
        <dbReference type="SAM" id="MobiDB-lite"/>
    </source>
</evidence>
<dbReference type="EMBL" id="QGUI02000070">
    <property type="protein sequence ID" value="MFO7192075.1"/>
    <property type="molecule type" value="Genomic_DNA"/>
</dbReference>
<keyword evidence="5" id="KW-0574">Periplasm</keyword>
<organism evidence="10 11">
    <name type="scientific">Thermocrispum agreste</name>
    <dbReference type="NCBI Taxonomy" id="37925"/>
    <lineage>
        <taxon>Bacteria</taxon>
        <taxon>Bacillati</taxon>
        <taxon>Actinomycetota</taxon>
        <taxon>Actinomycetes</taxon>
        <taxon>Pseudonocardiales</taxon>
        <taxon>Pseudonocardiaceae</taxon>
        <taxon>Thermocrispum</taxon>
    </lineage>
</organism>
<accession>A0ABD6FFS6</accession>
<evidence type="ECO:0000256" key="6">
    <source>
        <dbReference type="ARBA" id="ARBA00022841"/>
    </source>
</evidence>
<keyword evidence="8" id="KW-0812">Transmembrane</keyword>
<evidence type="ECO:0000256" key="5">
    <source>
        <dbReference type="ARBA" id="ARBA00022764"/>
    </source>
</evidence>